<keyword evidence="3" id="KW-0378">Hydrolase</keyword>
<dbReference type="SUPFAM" id="SSF52743">
    <property type="entry name" value="Subtilisin-like"/>
    <property type="match status" value="1"/>
</dbReference>
<keyword evidence="2" id="KW-0645">Protease</keyword>
<evidence type="ECO:0000313" key="6">
    <source>
        <dbReference type="EMBL" id="MBI5250754.1"/>
    </source>
</evidence>
<proteinExistence type="inferred from homology"/>
<feature type="domain" description="Peptidase S8/S53" evidence="5">
    <location>
        <begin position="277"/>
        <end position="533"/>
    </location>
</feature>
<evidence type="ECO:0000313" key="7">
    <source>
        <dbReference type="Proteomes" id="UP000807825"/>
    </source>
</evidence>
<organism evidence="6 7">
    <name type="scientific">Desulfomonile tiedjei</name>
    <dbReference type="NCBI Taxonomy" id="2358"/>
    <lineage>
        <taxon>Bacteria</taxon>
        <taxon>Pseudomonadati</taxon>
        <taxon>Thermodesulfobacteriota</taxon>
        <taxon>Desulfomonilia</taxon>
        <taxon>Desulfomonilales</taxon>
        <taxon>Desulfomonilaceae</taxon>
        <taxon>Desulfomonile</taxon>
    </lineage>
</organism>
<dbReference type="InterPro" id="IPR036852">
    <property type="entry name" value="Peptidase_S8/S53_dom_sf"/>
</dbReference>
<dbReference type="CDD" id="cd04847">
    <property type="entry name" value="Peptidases_S8_Subtilisin_like_2"/>
    <property type="match status" value="1"/>
</dbReference>
<dbReference type="InterPro" id="IPR000209">
    <property type="entry name" value="Peptidase_S8/S53_dom"/>
</dbReference>
<dbReference type="PANTHER" id="PTHR43806:SF11">
    <property type="entry name" value="CEREVISIN-RELATED"/>
    <property type="match status" value="1"/>
</dbReference>
<comment type="caution">
    <text evidence="6">The sequence shown here is derived from an EMBL/GenBank/DDBJ whole genome shotgun (WGS) entry which is preliminary data.</text>
</comment>
<dbReference type="PANTHER" id="PTHR43806">
    <property type="entry name" value="PEPTIDASE S8"/>
    <property type="match status" value="1"/>
</dbReference>
<dbReference type="InterPro" id="IPR034074">
    <property type="entry name" value="Y4bN_pept_dom"/>
</dbReference>
<accession>A0A9D6Z496</accession>
<evidence type="ECO:0000256" key="3">
    <source>
        <dbReference type="ARBA" id="ARBA00022801"/>
    </source>
</evidence>
<evidence type="ECO:0000256" key="2">
    <source>
        <dbReference type="ARBA" id="ARBA00022670"/>
    </source>
</evidence>
<comment type="similarity">
    <text evidence="1">Belongs to the peptidase S8 family.</text>
</comment>
<dbReference type="Gene3D" id="3.40.50.200">
    <property type="entry name" value="Peptidase S8/S53 domain"/>
    <property type="match status" value="1"/>
</dbReference>
<dbReference type="GO" id="GO:0006508">
    <property type="term" value="P:proteolysis"/>
    <property type="evidence" value="ECO:0007669"/>
    <property type="project" value="UniProtKB-KW"/>
</dbReference>
<evidence type="ECO:0000259" key="5">
    <source>
        <dbReference type="Pfam" id="PF00082"/>
    </source>
</evidence>
<evidence type="ECO:0000256" key="1">
    <source>
        <dbReference type="ARBA" id="ARBA00011073"/>
    </source>
</evidence>
<dbReference type="InterPro" id="IPR050131">
    <property type="entry name" value="Peptidase_S8_subtilisin-like"/>
</dbReference>
<reference evidence="6" key="1">
    <citation type="submission" date="2020-07" db="EMBL/GenBank/DDBJ databases">
        <title>Huge and variable diversity of episymbiotic CPR bacteria and DPANN archaea in groundwater ecosystems.</title>
        <authorList>
            <person name="He C.Y."/>
            <person name="Keren R."/>
            <person name="Whittaker M."/>
            <person name="Farag I.F."/>
            <person name="Doudna J."/>
            <person name="Cate J.H.D."/>
            <person name="Banfield J.F."/>
        </authorList>
    </citation>
    <scope>NUCLEOTIDE SEQUENCE</scope>
    <source>
        <strain evidence="6">NC_groundwater_1664_Pr3_B-0.1um_52_9</strain>
    </source>
</reference>
<dbReference type="Proteomes" id="UP000807825">
    <property type="component" value="Unassembled WGS sequence"/>
</dbReference>
<name>A0A9D6Z496_9BACT</name>
<dbReference type="EMBL" id="JACRDE010000385">
    <property type="protein sequence ID" value="MBI5250754.1"/>
    <property type="molecule type" value="Genomic_DNA"/>
</dbReference>
<gene>
    <name evidence="6" type="ORF">HY912_14785</name>
</gene>
<sequence length="765" mass="85964">MATKDRFPILGKGERLAEPVRLPPRGGAKKPIRTFEQARKRLLPQMKDLLNGIDHLDPGLRLSRVFFQVKLDFEYLAKSYFPATFYRYSRWEFVGSRPWHQSFRDEIALNEEKPARLLFFTASRMSIEDSFNRLERAKGLTEAEKADFMKVDGLGLQVSADRLINLTSFKKGIVELIFHPLDGKAWKECQKKLAVIEDEIKGSEFYWVWKRGDYPEPIFVPAKLGRRTVERLGSFNPLRAARPMPSISFPRIRKTRGAKLQEMPPKPVMRSVYPEIGVLDGGADISCQPLRGWVTNEDVTSASERDEYLEHGTAVCGAALFGSLDSEDAPQAPKFKIKSFRVIPPTDPLALYRALDCVRSIVESDANRYIHVYVMSFGPDIAIGDEEIDRFTVTLDQLAYRENVLFFVAVGNEGDQAHPCNRIQPPSDLVNGVGVGAFTYRGHREVVPADYSCIGPGRPGSIIKPDLSAFGGSESHPFGVITAGEDDAEVIPWYGTSFSAPVAASVAGNLLYRSSDPGVMSPQTAKALMIHHVKPFKGESTCKHGRGPLLSAAEDLMACAQNEVKTLYNGEIELTQCMRLGLPFPDGLDYDGRIQFQWTVVYSCGVCPNTPDDYTLAGMDLVFRPNATLYRYYWGSSERNQYEDVDERINPERASQLRSEGWRRGGNPASLTFKKEHQLREEGKWETVIIGRRATRANNVYRPSLDLHAIPRGDWEHAGPGYLSYAAVVSVKVSDKSVELYQRVREQISQLVPVRLRAQARSRII</sequence>
<dbReference type="Pfam" id="PF00082">
    <property type="entry name" value="Peptidase_S8"/>
    <property type="match status" value="1"/>
</dbReference>
<evidence type="ECO:0000256" key="4">
    <source>
        <dbReference type="ARBA" id="ARBA00022825"/>
    </source>
</evidence>
<protein>
    <submittedName>
        <fullName evidence="6">S8 family peptidase</fullName>
    </submittedName>
</protein>
<dbReference type="GO" id="GO:0004252">
    <property type="term" value="F:serine-type endopeptidase activity"/>
    <property type="evidence" value="ECO:0007669"/>
    <property type="project" value="InterPro"/>
</dbReference>
<keyword evidence="4" id="KW-0720">Serine protease</keyword>
<dbReference type="AlphaFoldDB" id="A0A9D6Z496"/>